<dbReference type="PANTHER" id="PTHR36220">
    <property type="entry name" value="UNNAMED PRODUCT"/>
    <property type="match status" value="1"/>
</dbReference>
<evidence type="ECO:0000313" key="6">
    <source>
        <dbReference type="Proteomes" id="UP001054902"/>
    </source>
</evidence>
<keyword evidence="3" id="KW-0812">Transmembrane</keyword>
<evidence type="ECO:0000313" key="5">
    <source>
        <dbReference type="EMBL" id="GFH57068.1"/>
    </source>
</evidence>
<dbReference type="SUPFAM" id="SSF50985">
    <property type="entry name" value="RCC1/BLIP-II"/>
    <property type="match status" value="1"/>
</dbReference>
<proteinExistence type="predicted"/>
<feature type="repeat" description="RCC1" evidence="2">
    <location>
        <begin position="225"/>
        <end position="307"/>
    </location>
</feature>
<feature type="transmembrane region" description="Helical" evidence="3">
    <location>
        <begin position="21"/>
        <end position="41"/>
    </location>
</feature>
<evidence type="ECO:0000259" key="4">
    <source>
        <dbReference type="Pfam" id="PF25390"/>
    </source>
</evidence>
<accession>A0AAD3D3G6</accession>
<dbReference type="InterPro" id="IPR013517">
    <property type="entry name" value="FG-GAP"/>
</dbReference>
<dbReference type="InterPro" id="IPR058923">
    <property type="entry name" value="RCC1-like_dom"/>
</dbReference>
<dbReference type="SUPFAM" id="SSF69304">
    <property type="entry name" value="Tricorn protease N-terminal domain"/>
    <property type="match status" value="1"/>
</dbReference>
<dbReference type="InterPro" id="IPR000408">
    <property type="entry name" value="Reg_chr_condens"/>
</dbReference>
<keyword evidence="1" id="KW-0677">Repeat</keyword>
<dbReference type="PANTHER" id="PTHR36220:SF1">
    <property type="entry name" value="GAMMA TUBULIN COMPLEX COMPONENT C-TERMINAL DOMAIN-CONTAINING PROTEIN"/>
    <property type="match status" value="1"/>
</dbReference>
<dbReference type="Gene3D" id="2.130.10.30">
    <property type="entry name" value="Regulator of chromosome condensation 1/beta-lactamase-inhibitor protein II"/>
    <property type="match status" value="2"/>
</dbReference>
<sequence length="881" mass="91671">MRNTIGNETHSSGNGTTSSSIFFMSLHKLVFVLGGAILIFAGTTDAQKVQQVTNSSFAETPSLFKDQYFDDGTSTLTSTLSTTLSISSQERKLNNMQPKFQFSSSAHACVLSYVIVQCVGYNNFGQIGQDPSVIKVTSTPVELNFDSTIATPVKVVTGYDHTCTLMSDGSIWCNGSNGFQQLGDGTSNNSASPVQVKKNGGAVITNAVDIEAGAYHNCAIYDDTGALYCWGFNSDGQLGLTMNGSTAETSVFKLALSMIATCVVTEHDKKSVTCVGYNYSSSTPISLGNDIQQITAGSTHFCARLNDGTAKCWGANHRGQLGIGSAAYTSDYHDSPVLVLASAGSTLTGITHINAGHSSTCVIANSQPMCFGNNSSYQLGNQDRHTPIVFPRQVSIAIISGKSLVSIHVGEHTGHVVYNDDSIYSWGTNHGGTLGDGSTVSSGNVIGDDSAVIATELNIVIGSNSPSDIPSSLPSCSAKDWTQIGSQLIGDATQDHLGQHVALSFSRDGSTIAVGARGNDDGGTDAGHVKAFRLIYGSWQQIGQTIIGEVAGGRSGSVSISEDGTTLAIGAIFNNGSGSQAGHARIFDYQNGQWTQRGVDIDALAAGDWFGNSLSISADGNTVAIGAAGSDANGSASGQVRVFRWSGSTWQQLGNNVNGSAGDDRFGTPVVISADGNTIAAGGHKNDGNGSNAGHARVFQYDSSSNTWNLVGSALEGEVTNDKAGITGSVAISSDGSIVVLGSAFNDANGLIDSGYVRIFEFSGTNWIQRGQTLTGQAAVDQFGEYVSISSDGNIVAIGSRYHDSNGFANSGRVMIYHFDGSSWMQLGRNLDGLKSEIQFASVSLAGDGKSVLIGAPFDDTNNGVDSGSAQIYSYLAVDNC</sequence>
<protein>
    <submittedName>
        <fullName evidence="5">T9SS C-terminal target domain-containing protein</fullName>
    </submittedName>
</protein>
<dbReference type="InterPro" id="IPR009091">
    <property type="entry name" value="RCC1/BLIP-II"/>
</dbReference>
<dbReference type="PROSITE" id="PS50012">
    <property type="entry name" value="RCC1_3"/>
    <property type="match status" value="3"/>
</dbReference>
<keyword evidence="3" id="KW-0472">Membrane</keyword>
<dbReference type="Pfam" id="PF14312">
    <property type="entry name" value="FG-GAP_2"/>
    <property type="match status" value="1"/>
</dbReference>
<evidence type="ECO:0000256" key="1">
    <source>
        <dbReference type="ARBA" id="ARBA00022737"/>
    </source>
</evidence>
<dbReference type="InterPro" id="IPR011043">
    <property type="entry name" value="Gal_Oxase/kelch_b-propeller"/>
</dbReference>
<name>A0AAD3D3G6_9STRA</name>
<dbReference type="EMBL" id="BLLK01000057">
    <property type="protein sequence ID" value="GFH57068.1"/>
    <property type="molecule type" value="Genomic_DNA"/>
</dbReference>
<comment type="caution">
    <text evidence="5">The sequence shown here is derived from an EMBL/GenBank/DDBJ whole genome shotgun (WGS) entry which is preliminary data.</text>
</comment>
<organism evidence="5 6">
    <name type="scientific">Chaetoceros tenuissimus</name>
    <dbReference type="NCBI Taxonomy" id="426638"/>
    <lineage>
        <taxon>Eukaryota</taxon>
        <taxon>Sar</taxon>
        <taxon>Stramenopiles</taxon>
        <taxon>Ochrophyta</taxon>
        <taxon>Bacillariophyta</taxon>
        <taxon>Coscinodiscophyceae</taxon>
        <taxon>Chaetocerotophycidae</taxon>
        <taxon>Chaetocerotales</taxon>
        <taxon>Chaetocerotaceae</taxon>
        <taxon>Chaetoceros</taxon>
    </lineage>
</organism>
<keyword evidence="6" id="KW-1185">Reference proteome</keyword>
<feature type="repeat" description="RCC1" evidence="2">
    <location>
        <begin position="308"/>
        <end position="366"/>
    </location>
</feature>
<keyword evidence="3" id="KW-1133">Transmembrane helix</keyword>
<dbReference type="Proteomes" id="UP001054902">
    <property type="component" value="Unassembled WGS sequence"/>
</dbReference>
<dbReference type="Pfam" id="PF25390">
    <property type="entry name" value="WD40_RLD"/>
    <property type="match status" value="1"/>
</dbReference>
<evidence type="ECO:0000256" key="3">
    <source>
        <dbReference type="SAM" id="Phobius"/>
    </source>
</evidence>
<evidence type="ECO:0000256" key="2">
    <source>
        <dbReference type="PROSITE-ProRule" id="PRU00235"/>
    </source>
</evidence>
<dbReference type="AlphaFoldDB" id="A0AAD3D3G6"/>
<gene>
    <name evidence="5" type="ORF">CTEN210_13544</name>
</gene>
<feature type="domain" description="RCC1-like" evidence="4">
    <location>
        <begin position="117"/>
        <end position="519"/>
    </location>
</feature>
<feature type="repeat" description="RCC1" evidence="2">
    <location>
        <begin position="169"/>
        <end position="223"/>
    </location>
</feature>
<dbReference type="SUPFAM" id="SSF50965">
    <property type="entry name" value="Galactose oxidase, central domain"/>
    <property type="match status" value="1"/>
</dbReference>
<reference evidence="5 6" key="1">
    <citation type="journal article" date="2021" name="Sci. Rep.">
        <title>The genome of the diatom Chaetoceros tenuissimus carries an ancient integrated fragment of an extant virus.</title>
        <authorList>
            <person name="Hongo Y."/>
            <person name="Kimura K."/>
            <person name="Takaki Y."/>
            <person name="Yoshida Y."/>
            <person name="Baba S."/>
            <person name="Kobayashi G."/>
            <person name="Nagasaki K."/>
            <person name="Hano T."/>
            <person name="Tomaru Y."/>
        </authorList>
    </citation>
    <scope>NUCLEOTIDE SEQUENCE [LARGE SCALE GENOMIC DNA]</scope>
    <source>
        <strain evidence="5 6">NIES-3715</strain>
    </source>
</reference>